<dbReference type="GO" id="GO:0016020">
    <property type="term" value="C:membrane"/>
    <property type="evidence" value="ECO:0007669"/>
    <property type="project" value="UniProtKB-SubCell"/>
</dbReference>
<evidence type="ECO:0000313" key="17">
    <source>
        <dbReference type="Proteomes" id="UP000054636"/>
    </source>
</evidence>
<evidence type="ECO:0000256" key="9">
    <source>
        <dbReference type="ARBA" id="ARBA00044656"/>
    </source>
</evidence>
<dbReference type="EMBL" id="LNFP01000171">
    <property type="protein sequence ID" value="KUF96278.1"/>
    <property type="molecule type" value="Genomic_DNA"/>
</dbReference>
<feature type="transmembrane region" description="Helical" evidence="14">
    <location>
        <begin position="87"/>
        <end position="108"/>
    </location>
</feature>
<dbReference type="Proteomes" id="UP000054636">
    <property type="component" value="Unassembled WGS sequence"/>
</dbReference>
<dbReference type="PROSITE" id="PS50850">
    <property type="entry name" value="MFS"/>
    <property type="match status" value="1"/>
</dbReference>
<dbReference type="PRINTS" id="PR00171">
    <property type="entry name" value="SUGRTRNSPORT"/>
</dbReference>
<feature type="transmembrane region" description="Helical" evidence="14">
    <location>
        <begin position="164"/>
        <end position="181"/>
    </location>
</feature>
<comment type="catalytic activity">
    <reaction evidence="12">
        <text>D-fructose(out) = D-fructose(in)</text>
        <dbReference type="Rhea" id="RHEA:60372"/>
        <dbReference type="ChEBI" id="CHEBI:37721"/>
    </reaction>
    <physiologicalReaction direction="left-to-right" evidence="12">
        <dbReference type="Rhea" id="RHEA:60373"/>
    </physiologicalReaction>
</comment>
<evidence type="ECO:0000313" key="16">
    <source>
        <dbReference type="EMBL" id="KUF96278.1"/>
    </source>
</evidence>
<evidence type="ECO:0000256" key="14">
    <source>
        <dbReference type="SAM" id="Phobius"/>
    </source>
</evidence>
<feature type="transmembrane region" description="Helical" evidence="14">
    <location>
        <begin position="342"/>
        <end position="367"/>
    </location>
</feature>
<evidence type="ECO:0000259" key="15">
    <source>
        <dbReference type="PROSITE" id="PS50850"/>
    </source>
</evidence>
<dbReference type="InterPro" id="IPR003663">
    <property type="entry name" value="Sugar/inositol_transpt"/>
</dbReference>
<feature type="transmembrane region" description="Helical" evidence="14">
    <location>
        <begin position="305"/>
        <end position="327"/>
    </location>
</feature>
<feature type="transmembrane region" description="Helical" evidence="14">
    <location>
        <begin position="407"/>
        <end position="429"/>
    </location>
</feature>
<organism evidence="16 17">
    <name type="scientific">Phytophthora nicotianae</name>
    <name type="common">Potato buckeye rot agent</name>
    <name type="synonym">Phytophthora parasitica</name>
    <dbReference type="NCBI Taxonomy" id="4792"/>
    <lineage>
        <taxon>Eukaryota</taxon>
        <taxon>Sar</taxon>
        <taxon>Stramenopiles</taxon>
        <taxon>Oomycota</taxon>
        <taxon>Peronosporomycetes</taxon>
        <taxon>Peronosporales</taxon>
        <taxon>Peronosporaceae</taxon>
        <taxon>Phytophthora</taxon>
    </lineage>
</organism>
<dbReference type="AlphaFoldDB" id="A0A0W8DIS2"/>
<evidence type="ECO:0000256" key="7">
    <source>
        <dbReference type="ARBA" id="ARBA00044637"/>
    </source>
</evidence>
<evidence type="ECO:0000256" key="4">
    <source>
        <dbReference type="ARBA" id="ARBA00022692"/>
    </source>
</evidence>
<feature type="domain" description="Major facilitator superfamily (MFS) profile" evidence="15">
    <location>
        <begin position="1"/>
        <end position="433"/>
    </location>
</feature>
<evidence type="ECO:0000256" key="8">
    <source>
        <dbReference type="ARBA" id="ARBA00044648"/>
    </source>
</evidence>
<dbReference type="Pfam" id="PF00083">
    <property type="entry name" value="Sugar_tr"/>
    <property type="match status" value="2"/>
</dbReference>
<protein>
    <recommendedName>
        <fullName evidence="13">Hexose transporter 1</fullName>
    </recommendedName>
</protein>
<comment type="catalytic activity">
    <reaction evidence="8">
        <text>D-glucose(out) = D-glucose(in)</text>
        <dbReference type="Rhea" id="RHEA:60376"/>
        <dbReference type="ChEBI" id="CHEBI:4167"/>
    </reaction>
    <physiologicalReaction direction="left-to-right" evidence="8">
        <dbReference type="Rhea" id="RHEA:60377"/>
    </physiologicalReaction>
</comment>
<name>A0A0W8DIS2_PHYNI</name>
<comment type="subcellular location">
    <subcellularLocation>
        <location evidence="1">Membrane</location>
        <topology evidence="1">Multi-pass membrane protein</topology>
    </subcellularLocation>
</comment>
<comment type="catalytic activity">
    <reaction evidence="11">
        <text>D-glucosamine(out) = D-glucosamine(in)</text>
        <dbReference type="Rhea" id="RHEA:78423"/>
        <dbReference type="ChEBI" id="CHEBI:58723"/>
    </reaction>
    <physiologicalReaction direction="left-to-right" evidence="11">
        <dbReference type="Rhea" id="RHEA:78424"/>
    </physiologicalReaction>
</comment>
<dbReference type="PANTHER" id="PTHR48022:SF2">
    <property type="entry name" value="PLASTIDIC GLUCOSE TRANSPORTER 4"/>
    <property type="match status" value="1"/>
</dbReference>
<keyword evidence="5 14" id="KW-1133">Transmembrane helix</keyword>
<comment type="similarity">
    <text evidence="2">Belongs to the major facilitator superfamily. Sugar transporter (TC 2.A.1.1) family.</text>
</comment>
<proteinExistence type="inferred from homology"/>
<evidence type="ECO:0000256" key="11">
    <source>
        <dbReference type="ARBA" id="ARBA00044668"/>
    </source>
</evidence>
<dbReference type="GO" id="GO:0005351">
    <property type="term" value="F:carbohydrate:proton symporter activity"/>
    <property type="evidence" value="ECO:0007669"/>
    <property type="project" value="TreeGrafter"/>
</dbReference>
<evidence type="ECO:0000256" key="5">
    <source>
        <dbReference type="ARBA" id="ARBA00022989"/>
    </source>
</evidence>
<feature type="transmembrane region" description="Helical" evidence="14">
    <location>
        <begin position="374"/>
        <end position="395"/>
    </location>
</feature>
<dbReference type="InterPro" id="IPR036259">
    <property type="entry name" value="MFS_trans_sf"/>
</dbReference>
<dbReference type="InterPro" id="IPR020846">
    <property type="entry name" value="MFS_dom"/>
</dbReference>
<dbReference type="SUPFAM" id="SSF103473">
    <property type="entry name" value="MFS general substrate transporter"/>
    <property type="match status" value="1"/>
</dbReference>
<comment type="catalytic activity">
    <reaction evidence="10">
        <text>D-mannose(out) = D-mannose(in)</text>
        <dbReference type="Rhea" id="RHEA:78391"/>
        <dbReference type="ChEBI" id="CHEBI:4208"/>
    </reaction>
    <physiologicalReaction direction="left-to-right" evidence="10">
        <dbReference type="Rhea" id="RHEA:78392"/>
    </physiologicalReaction>
</comment>
<dbReference type="InterPro" id="IPR005829">
    <property type="entry name" value="Sugar_transporter_CS"/>
</dbReference>
<dbReference type="PANTHER" id="PTHR48022">
    <property type="entry name" value="PLASTIDIC GLUCOSE TRANSPORTER 4"/>
    <property type="match status" value="1"/>
</dbReference>
<dbReference type="InterPro" id="IPR050360">
    <property type="entry name" value="MFS_Sugar_Transporters"/>
</dbReference>
<dbReference type="Gene3D" id="1.20.1250.20">
    <property type="entry name" value="MFS general substrate transporter like domains"/>
    <property type="match status" value="2"/>
</dbReference>
<evidence type="ECO:0000256" key="6">
    <source>
        <dbReference type="ARBA" id="ARBA00023136"/>
    </source>
</evidence>
<evidence type="ECO:0000256" key="12">
    <source>
        <dbReference type="ARBA" id="ARBA00044710"/>
    </source>
</evidence>
<dbReference type="FunFam" id="1.20.1250.20:FF:000129">
    <property type="entry name" value="Major Facilitator Superfamily (MFS)"/>
    <property type="match status" value="1"/>
</dbReference>
<evidence type="ECO:0000256" key="2">
    <source>
        <dbReference type="ARBA" id="ARBA00010992"/>
    </source>
</evidence>
<evidence type="ECO:0000256" key="3">
    <source>
        <dbReference type="ARBA" id="ARBA00011738"/>
    </source>
</evidence>
<comment type="catalytic activity">
    <reaction evidence="7">
        <text>D-galactose(in) = D-galactose(out)</text>
        <dbReference type="Rhea" id="RHEA:34915"/>
        <dbReference type="ChEBI" id="CHEBI:4139"/>
    </reaction>
    <physiologicalReaction direction="right-to-left" evidence="7">
        <dbReference type="Rhea" id="RHEA:34917"/>
    </physiologicalReaction>
</comment>
<evidence type="ECO:0000256" key="13">
    <source>
        <dbReference type="ARBA" id="ARBA00044780"/>
    </source>
</evidence>
<evidence type="ECO:0000256" key="10">
    <source>
        <dbReference type="ARBA" id="ARBA00044662"/>
    </source>
</evidence>
<feature type="transmembrane region" description="Helical" evidence="14">
    <location>
        <begin position="23"/>
        <end position="41"/>
    </location>
</feature>
<feature type="transmembrane region" description="Helical" evidence="14">
    <location>
        <begin position="115"/>
        <end position="133"/>
    </location>
</feature>
<dbReference type="PROSITE" id="PS00216">
    <property type="entry name" value="SUGAR_TRANSPORT_1"/>
    <property type="match status" value="1"/>
</dbReference>
<sequence length="465" mass="50962">MAAGVVVNVHNNDDDVPTEGSRTYAIVVCVFAALGGLFFGYDQGVTSGVLIMDSFINDYCVGWHNFTYEQCTASTSDLPHEWTDFTVWYNMAYNLGCLAGAFIGGIVADKLGRRWTIFTAGLLFCIGTSWVCFNKAQEHTLMYIARVIQGFGVEPDRGWRTTNGVAMAAPIVVMLGIFFVPESPRWTYLHKGKEEAERVLKRLRQTDNVGRELQVIGDQVDEELAASKGLAELLEPSIFKRVAIAMLLQVLQQATGINPIMSYGALIFKDITNAGIYSAFFLSGVNFLSTIPAMRWVDTFGRRQLLLIGAVGMVVGHLFAAILFTAICDGNVDDAGCPSVGGWFICVGSAFFVFNFAISWGPVCWIYPAEIFPLGVRAPAVALSTAANWAMGAVMTEVVKLFPHLNINGVFFLFAGLCCICGIFVYFFCPETKGLMLEDIEVLFHSEQPKSPAFTEVKSPQQSMA</sequence>
<feature type="transmembrane region" description="Helical" evidence="14">
    <location>
        <begin position="274"/>
        <end position="293"/>
    </location>
</feature>
<accession>A0A0W8DIS2</accession>
<keyword evidence="6 14" id="KW-0472">Membrane</keyword>
<gene>
    <name evidence="16" type="ORF">AM588_10007155</name>
</gene>
<evidence type="ECO:0000256" key="1">
    <source>
        <dbReference type="ARBA" id="ARBA00004141"/>
    </source>
</evidence>
<comment type="caution">
    <text evidence="16">The sequence shown here is derived from an EMBL/GenBank/DDBJ whole genome shotgun (WGS) entry which is preliminary data.</text>
</comment>
<reference evidence="16 17" key="1">
    <citation type="submission" date="2015-11" db="EMBL/GenBank/DDBJ databases">
        <title>Genomes and virulence difference between two physiological races of Phytophthora nicotianae.</title>
        <authorList>
            <person name="Liu H."/>
            <person name="Ma X."/>
            <person name="Yu H."/>
            <person name="Fang D."/>
            <person name="Li Y."/>
            <person name="Wang X."/>
            <person name="Wang W."/>
            <person name="Dong Y."/>
            <person name="Xiao B."/>
        </authorList>
    </citation>
    <scope>NUCLEOTIDE SEQUENCE [LARGE SCALE GENOMIC DNA]</scope>
    <source>
        <strain evidence="17">race 1</strain>
    </source>
</reference>
<comment type="catalytic activity">
    <reaction evidence="9">
        <text>D-xylose(out) = D-xylose(in)</text>
        <dbReference type="Rhea" id="RHEA:78427"/>
        <dbReference type="ChEBI" id="CHEBI:53455"/>
    </reaction>
    <physiologicalReaction direction="left-to-right" evidence="9">
        <dbReference type="Rhea" id="RHEA:78428"/>
    </physiologicalReaction>
</comment>
<dbReference type="InterPro" id="IPR005828">
    <property type="entry name" value="MFS_sugar_transport-like"/>
</dbReference>
<keyword evidence="4 14" id="KW-0812">Transmembrane</keyword>
<comment type="subunit">
    <text evidence="3">Homodimer.</text>
</comment>